<organism evidence="3 4">
    <name type="scientific">Anaerobranca gottschalkii DSM 13577</name>
    <dbReference type="NCBI Taxonomy" id="1120990"/>
    <lineage>
        <taxon>Bacteria</taxon>
        <taxon>Bacillati</taxon>
        <taxon>Bacillota</taxon>
        <taxon>Clostridia</taxon>
        <taxon>Eubacteriales</taxon>
        <taxon>Proteinivoracaceae</taxon>
        <taxon>Anaerobranca</taxon>
    </lineage>
</organism>
<keyword evidence="1" id="KW-1133">Transmembrane helix</keyword>
<keyword evidence="4" id="KW-1185">Reference proteome</keyword>
<evidence type="ECO:0000313" key="3">
    <source>
        <dbReference type="EMBL" id="SET16049.1"/>
    </source>
</evidence>
<sequence length="293" mass="34445">MLNLNTRKGITVTMLILGLVIFNLLFFNWSNVEQLGISVVRNTLASYNRNVAYRDYQWLIGENVDVAFTEDDAVFSQFILDLAEESYVVLQKKYNFKPNRRPLVVIYPSYEQLLNSLGWDESNKASGVYQNATIKLVSPRDWYPVNIIEDIKSVYKNYGPLHHEMTHFFVDFITKGNYPDWYTEALAQLEELKYLNIQWIDENNQNPEKLYSFSDLSKNFYNLDNQALAYRQALTIGIFLEEVYGDEVHLKILHQLAKGNTFENAIKNLFGLSLIDFERNYINWIETNWSKFF</sequence>
<dbReference type="RefSeq" id="WP_091351425.1">
    <property type="nucleotide sequence ID" value="NZ_FOIF01000064.1"/>
</dbReference>
<protein>
    <recommendedName>
        <fullName evidence="2">Peptidase MA-like domain-containing protein</fullName>
    </recommendedName>
</protein>
<keyword evidence="1" id="KW-0472">Membrane</keyword>
<reference evidence="4" key="1">
    <citation type="submission" date="2016-10" db="EMBL/GenBank/DDBJ databases">
        <authorList>
            <person name="Varghese N."/>
            <person name="Submissions S."/>
        </authorList>
    </citation>
    <scope>NUCLEOTIDE SEQUENCE [LARGE SCALE GENOMIC DNA]</scope>
    <source>
        <strain evidence="4">DSM 13577</strain>
    </source>
</reference>
<keyword evidence="1" id="KW-0812">Transmembrane</keyword>
<dbReference type="EMBL" id="FOIF01000064">
    <property type="protein sequence ID" value="SET16049.1"/>
    <property type="molecule type" value="Genomic_DNA"/>
</dbReference>
<name>A0A1I0CAP6_9FIRM</name>
<dbReference type="AlphaFoldDB" id="A0A1I0CAP6"/>
<proteinExistence type="predicted"/>
<gene>
    <name evidence="3" type="ORF">SAMN03080614_10648</name>
</gene>
<feature type="transmembrane region" description="Helical" evidence="1">
    <location>
        <begin position="12"/>
        <end position="29"/>
    </location>
</feature>
<dbReference type="Pfam" id="PF13485">
    <property type="entry name" value="Peptidase_MA_2"/>
    <property type="match status" value="1"/>
</dbReference>
<evidence type="ECO:0000313" key="4">
    <source>
        <dbReference type="Proteomes" id="UP000243819"/>
    </source>
</evidence>
<evidence type="ECO:0000256" key="1">
    <source>
        <dbReference type="SAM" id="Phobius"/>
    </source>
</evidence>
<dbReference type="InterPro" id="IPR039568">
    <property type="entry name" value="Peptidase_MA-like_dom"/>
</dbReference>
<evidence type="ECO:0000259" key="2">
    <source>
        <dbReference type="Pfam" id="PF13485"/>
    </source>
</evidence>
<dbReference type="STRING" id="1120990.SAMN03080614_10648"/>
<accession>A0A1I0CAP6</accession>
<dbReference type="OrthoDB" id="9787613at2"/>
<feature type="domain" description="Peptidase MA-like" evidence="2">
    <location>
        <begin position="160"/>
        <end position="286"/>
    </location>
</feature>
<dbReference type="Proteomes" id="UP000243819">
    <property type="component" value="Unassembled WGS sequence"/>
</dbReference>